<dbReference type="Pfam" id="PF04321">
    <property type="entry name" value="RmlD_sub_bind"/>
    <property type="match status" value="1"/>
</dbReference>
<feature type="domain" description="RmlD-like substrate binding" evidence="3">
    <location>
        <begin position="6"/>
        <end position="287"/>
    </location>
</feature>
<dbReference type="GeneID" id="96640653"/>
<dbReference type="PANTHER" id="PTHR10491:SF4">
    <property type="entry name" value="METHIONINE ADENOSYLTRANSFERASE 2 SUBUNIT BETA"/>
    <property type="match status" value="1"/>
</dbReference>
<dbReference type="Proteomes" id="UP001432292">
    <property type="component" value="Chromosome"/>
</dbReference>
<evidence type="ECO:0000313" key="5">
    <source>
        <dbReference type="Proteomes" id="UP001432292"/>
    </source>
</evidence>
<evidence type="ECO:0000256" key="2">
    <source>
        <dbReference type="RuleBase" id="RU364082"/>
    </source>
</evidence>
<evidence type="ECO:0000256" key="1">
    <source>
        <dbReference type="ARBA" id="ARBA00010944"/>
    </source>
</evidence>
<dbReference type="GO" id="GO:0008831">
    <property type="term" value="F:dTDP-4-dehydrorhamnose reductase activity"/>
    <property type="evidence" value="ECO:0007669"/>
    <property type="project" value="UniProtKB-EC"/>
</dbReference>
<dbReference type="Gene3D" id="3.90.25.10">
    <property type="entry name" value="UDP-galactose 4-epimerase, domain 1"/>
    <property type="match status" value="1"/>
</dbReference>
<reference evidence="4" key="1">
    <citation type="submission" date="2022-10" db="EMBL/GenBank/DDBJ databases">
        <title>The complete genomes of actinobacterial strains from the NBC collection.</title>
        <authorList>
            <person name="Joergensen T.S."/>
            <person name="Alvarez Arevalo M."/>
            <person name="Sterndorff E.B."/>
            <person name="Faurdal D."/>
            <person name="Vuksanovic O."/>
            <person name="Mourched A.-S."/>
            <person name="Charusanti P."/>
            <person name="Shaw S."/>
            <person name="Blin K."/>
            <person name="Weber T."/>
        </authorList>
    </citation>
    <scope>NUCLEOTIDE SEQUENCE</scope>
    <source>
        <strain evidence="4">NBC_01256</strain>
    </source>
</reference>
<keyword evidence="5" id="KW-1185">Reference proteome</keyword>
<evidence type="ECO:0000259" key="3">
    <source>
        <dbReference type="Pfam" id="PF04321"/>
    </source>
</evidence>
<dbReference type="InterPro" id="IPR036291">
    <property type="entry name" value="NAD(P)-bd_dom_sf"/>
</dbReference>
<dbReference type="PANTHER" id="PTHR10491">
    <property type="entry name" value="DTDP-4-DEHYDRORHAMNOSE REDUCTASE"/>
    <property type="match status" value="1"/>
</dbReference>
<dbReference type="SUPFAM" id="SSF51735">
    <property type="entry name" value="NAD(P)-binding Rossmann-fold domains"/>
    <property type="match status" value="1"/>
</dbReference>
<dbReference type="NCBIfam" id="TIGR01214">
    <property type="entry name" value="rmlD"/>
    <property type="match status" value="1"/>
</dbReference>
<dbReference type="Gene3D" id="3.40.50.720">
    <property type="entry name" value="NAD(P)-binding Rossmann-like Domain"/>
    <property type="match status" value="1"/>
</dbReference>
<gene>
    <name evidence="4" type="primary">rfbD</name>
    <name evidence="4" type="ORF">OG727_00575</name>
</gene>
<comment type="pathway">
    <text evidence="2">Carbohydrate biosynthesis; dTDP-L-rhamnose biosynthesis.</text>
</comment>
<organism evidence="4 5">
    <name type="scientific">Streptomyces caniferus</name>
    <dbReference type="NCBI Taxonomy" id="285557"/>
    <lineage>
        <taxon>Bacteria</taxon>
        <taxon>Bacillati</taxon>
        <taxon>Actinomycetota</taxon>
        <taxon>Actinomycetes</taxon>
        <taxon>Kitasatosporales</taxon>
        <taxon>Streptomycetaceae</taxon>
        <taxon>Streptomyces</taxon>
    </lineage>
</organism>
<accession>A0ABZ1VDJ3</accession>
<dbReference type="EMBL" id="CP108473">
    <property type="protein sequence ID" value="WUS20913.1"/>
    <property type="molecule type" value="Genomic_DNA"/>
</dbReference>
<dbReference type="CDD" id="cd05254">
    <property type="entry name" value="dTDP_HR_like_SDR_e"/>
    <property type="match status" value="1"/>
</dbReference>
<sequence length="299" mass="32085">MSVPWLVTGASGLLGHDLVARVRRDGEDVLAPGRDALDITDTGAVRRMIAAHRPAVLVNCAAWSAVDDAEAHEREALLVNAEGPARLAAACRDTGTRLLHLSTDYVFPGDGTRPYREHDPTGPCNAYGRTKLAGERAVLSTAPEHGHIVRTAWLYGAGRPNFVRTLVRAARTGDTLDVICDQSGQPTWTADLADLLVRLGRAAVAGSLTTRLHHATSAGETTWYGLAREVFRLLGADPRRIRPVPAGALCRPAPRPAYGVLSHEGWAPGPLTPIRDWRAALAAALPDLMRAESTREMST</sequence>
<dbReference type="EC" id="1.1.1.133" evidence="2"/>
<comment type="function">
    <text evidence="2">Catalyzes the reduction of dTDP-6-deoxy-L-lyxo-4-hexulose to yield dTDP-L-rhamnose.</text>
</comment>
<comment type="similarity">
    <text evidence="1 2">Belongs to the dTDP-4-dehydrorhamnose reductase family.</text>
</comment>
<dbReference type="InterPro" id="IPR029903">
    <property type="entry name" value="RmlD-like-bd"/>
</dbReference>
<keyword evidence="2 4" id="KW-0560">Oxidoreductase</keyword>
<protein>
    <recommendedName>
        <fullName evidence="2">dTDP-4-dehydrorhamnose reductase</fullName>
        <ecNumber evidence="2">1.1.1.133</ecNumber>
    </recommendedName>
</protein>
<name>A0ABZ1VDJ3_9ACTN</name>
<dbReference type="InterPro" id="IPR005913">
    <property type="entry name" value="dTDP_dehydrorham_reduct"/>
</dbReference>
<keyword evidence="2" id="KW-0521">NADP</keyword>
<evidence type="ECO:0000313" key="4">
    <source>
        <dbReference type="EMBL" id="WUS20913.1"/>
    </source>
</evidence>
<proteinExistence type="inferred from homology"/>
<dbReference type="RefSeq" id="WP_328692166.1">
    <property type="nucleotide sequence ID" value="NZ_CP108005.1"/>
</dbReference>